<protein>
    <recommendedName>
        <fullName evidence="3">Zinc finger HIT domain-containing protein 3</fullName>
    </recommendedName>
</protein>
<dbReference type="SUPFAM" id="SSF144232">
    <property type="entry name" value="HIT/MYND zinc finger-like"/>
    <property type="match status" value="1"/>
</dbReference>
<comment type="subunit">
    <text evidence="10">Thyroid receptor interacting proteins (TRIPs) specifically interact with the ligand binding domain of the thyroid receptor (TR). Requires the presence of thyroid hormone for its interaction. Interacts with NUFIP1. Interacts (via HIT-type zinc finger) with the RUVBL1/RUVBL2 complex in the presence of ADP.</text>
</comment>
<dbReference type="SMR" id="A0A482XAD4"/>
<dbReference type="GO" id="GO:0005634">
    <property type="term" value="C:nucleus"/>
    <property type="evidence" value="ECO:0007669"/>
    <property type="project" value="UniProtKB-SubCell"/>
</dbReference>
<dbReference type="Proteomes" id="UP000291343">
    <property type="component" value="Unassembled WGS sequence"/>
</dbReference>
<dbReference type="FunCoup" id="A0A482XAD4">
    <property type="interactions" value="915"/>
</dbReference>
<evidence type="ECO:0000313" key="15">
    <source>
        <dbReference type="Proteomes" id="UP000291343"/>
    </source>
</evidence>
<evidence type="ECO:0000256" key="3">
    <source>
        <dbReference type="ARBA" id="ARBA00021568"/>
    </source>
</evidence>
<keyword evidence="7 11" id="KW-0863">Zinc-finger</keyword>
<evidence type="ECO:0000256" key="8">
    <source>
        <dbReference type="ARBA" id="ARBA00022833"/>
    </source>
</evidence>
<evidence type="ECO:0000256" key="12">
    <source>
        <dbReference type="SAM" id="MobiDB-lite"/>
    </source>
</evidence>
<keyword evidence="15" id="KW-1185">Reference proteome</keyword>
<evidence type="ECO:0000256" key="10">
    <source>
        <dbReference type="ARBA" id="ARBA00046946"/>
    </source>
</evidence>
<feature type="compositionally biased region" description="Basic and acidic residues" evidence="12">
    <location>
        <begin position="45"/>
        <end position="57"/>
    </location>
</feature>
<feature type="region of interest" description="Disordered" evidence="12">
    <location>
        <begin position="40"/>
        <end position="61"/>
    </location>
</feature>
<evidence type="ECO:0000256" key="5">
    <source>
        <dbReference type="ARBA" id="ARBA00022553"/>
    </source>
</evidence>
<evidence type="ECO:0000256" key="6">
    <source>
        <dbReference type="ARBA" id="ARBA00022723"/>
    </source>
</evidence>
<dbReference type="GO" id="GO:0070761">
    <property type="term" value="C:pre-snoRNP complex"/>
    <property type="evidence" value="ECO:0007669"/>
    <property type="project" value="TreeGrafter"/>
</dbReference>
<dbReference type="Gene3D" id="3.30.60.190">
    <property type="match status" value="1"/>
</dbReference>
<dbReference type="CDD" id="cd23024">
    <property type="entry name" value="zf-HIT_ZNHIT2-3"/>
    <property type="match status" value="1"/>
</dbReference>
<dbReference type="PANTHER" id="PTHR13483">
    <property type="entry name" value="BOX C_D SNORNA PROTEIN 1-RELATED"/>
    <property type="match status" value="1"/>
</dbReference>
<dbReference type="GO" id="GO:0008270">
    <property type="term" value="F:zinc ion binding"/>
    <property type="evidence" value="ECO:0007669"/>
    <property type="project" value="UniProtKB-UniRule"/>
</dbReference>
<dbReference type="InterPro" id="IPR051639">
    <property type="entry name" value="BCD1"/>
</dbReference>
<dbReference type="InterPro" id="IPR007529">
    <property type="entry name" value="Znf_HIT"/>
</dbReference>
<dbReference type="InParanoid" id="A0A482XAD4"/>
<dbReference type="AlphaFoldDB" id="A0A482XAD4"/>
<dbReference type="PANTHER" id="PTHR13483:SF11">
    <property type="entry name" value="ZINC FINGER HIT DOMAIN-CONTAINING PROTEIN 3"/>
    <property type="match status" value="1"/>
</dbReference>
<dbReference type="STRING" id="195883.A0A482XAD4"/>
<keyword evidence="4" id="KW-0963">Cytoplasm</keyword>
<dbReference type="InterPro" id="IPR048371">
    <property type="entry name" value="ZNHIT3_C"/>
</dbReference>
<gene>
    <name evidence="14" type="ORF">LSTR_LSTR001491</name>
</gene>
<evidence type="ECO:0000313" key="14">
    <source>
        <dbReference type="EMBL" id="RZF42696.1"/>
    </source>
</evidence>
<dbReference type="EMBL" id="QKKF02014716">
    <property type="protein sequence ID" value="RZF42696.1"/>
    <property type="molecule type" value="Genomic_DNA"/>
</dbReference>
<dbReference type="GO" id="GO:0000463">
    <property type="term" value="P:maturation of LSU-rRNA from tricistronic rRNA transcript (SSU-rRNA, 5.8S rRNA, LSU-rRNA)"/>
    <property type="evidence" value="ECO:0007669"/>
    <property type="project" value="TreeGrafter"/>
</dbReference>
<dbReference type="OrthoDB" id="18412at2759"/>
<evidence type="ECO:0000256" key="11">
    <source>
        <dbReference type="PROSITE-ProRule" id="PRU00453"/>
    </source>
</evidence>
<dbReference type="PROSITE" id="PS51083">
    <property type="entry name" value="ZF_HIT"/>
    <property type="match status" value="1"/>
</dbReference>
<comment type="caution">
    <text evidence="14">The sequence shown here is derived from an EMBL/GenBank/DDBJ whole genome shotgun (WGS) entry which is preliminary data.</text>
</comment>
<comment type="subcellular location">
    <subcellularLocation>
        <location evidence="2">Cytoplasm</location>
    </subcellularLocation>
    <subcellularLocation>
        <location evidence="1">Nucleus</location>
    </subcellularLocation>
</comment>
<evidence type="ECO:0000259" key="13">
    <source>
        <dbReference type="PROSITE" id="PS51083"/>
    </source>
</evidence>
<dbReference type="Pfam" id="PF21373">
    <property type="entry name" value="ZNHIT3_C"/>
    <property type="match status" value="1"/>
</dbReference>
<keyword evidence="9" id="KW-0539">Nucleus</keyword>
<feature type="domain" description="HIT-type" evidence="13">
    <location>
        <begin position="3"/>
        <end position="37"/>
    </location>
</feature>
<accession>A0A482XAD4</accession>
<sequence length="139" mass="15541">MDCGVCDEEKKGPYKCPKCRIPYCSLPCWKSHKNNGCESLPRFDSPAKPKGPEDSRTQPKFVTESTVPMEKMKLLGESKAVKEILKNPHVRSILTAIDQSDNPALSMQNAMLEPIFVEFADACIKLVEDDPHNSDNDSE</sequence>
<dbReference type="Pfam" id="PF04438">
    <property type="entry name" value="zf-HIT"/>
    <property type="match status" value="1"/>
</dbReference>
<keyword evidence="6" id="KW-0479">Metal-binding</keyword>
<dbReference type="GO" id="GO:0000492">
    <property type="term" value="P:box C/D snoRNP assembly"/>
    <property type="evidence" value="ECO:0007669"/>
    <property type="project" value="TreeGrafter"/>
</dbReference>
<reference evidence="14 15" key="1">
    <citation type="journal article" date="2017" name="Gigascience">
        <title>Genome sequence of the small brown planthopper, Laodelphax striatellus.</title>
        <authorList>
            <person name="Zhu J."/>
            <person name="Jiang F."/>
            <person name="Wang X."/>
            <person name="Yang P."/>
            <person name="Bao Y."/>
            <person name="Zhao W."/>
            <person name="Wang W."/>
            <person name="Lu H."/>
            <person name="Wang Q."/>
            <person name="Cui N."/>
            <person name="Li J."/>
            <person name="Chen X."/>
            <person name="Luo L."/>
            <person name="Yu J."/>
            <person name="Kang L."/>
            <person name="Cui F."/>
        </authorList>
    </citation>
    <scope>NUCLEOTIDE SEQUENCE [LARGE SCALE GENOMIC DNA]</scope>
    <source>
        <strain evidence="14">Lst14</strain>
    </source>
</reference>
<evidence type="ECO:0000256" key="4">
    <source>
        <dbReference type="ARBA" id="ARBA00022490"/>
    </source>
</evidence>
<keyword evidence="8" id="KW-0862">Zinc</keyword>
<evidence type="ECO:0000256" key="9">
    <source>
        <dbReference type="ARBA" id="ARBA00023242"/>
    </source>
</evidence>
<keyword evidence="5" id="KW-0597">Phosphoprotein</keyword>
<dbReference type="GO" id="GO:0005737">
    <property type="term" value="C:cytoplasm"/>
    <property type="evidence" value="ECO:0007669"/>
    <property type="project" value="UniProtKB-SubCell"/>
</dbReference>
<dbReference type="GO" id="GO:0048254">
    <property type="term" value="P:snoRNA localization"/>
    <property type="evidence" value="ECO:0007669"/>
    <property type="project" value="TreeGrafter"/>
</dbReference>
<name>A0A482XAD4_LAOST</name>
<organism evidence="14 15">
    <name type="scientific">Laodelphax striatellus</name>
    <name type="common">Small brown planthopper</name>
    <name type="synonym">Delphax striatella</name>
    <dbReference type="NCBI Taxonomy" id="195883"/>
    <lineage>
        <taxon>Eukaryota</taxon>
        <taxon>Metazoa</taxon>
        <taxon>Ecdysozoa</taxon>
        <taxon>Arthropoda</taxon>
        <taxon>Hexapoda</taxon>
        <taxon>Insecta</taxon>
        <taxon>Pterygota</taxon>
        <taxon>Neoptera</taxon>
        <taxon>Paraneoptera</taxon>
        <taxon>Hemiptera</taxon>
        <taxon>Auchenorrhyncha</taxon>
        <taxon>Fulgoroidea</taxon>
        <taxon>Delphacidae</taxon>
        <taxon>Criomorphinae</taxon>
        <taxon>Laodelphax</taxon>
    </lineage>
</organism>
<evidence type="ECO:0000256" key="2">
    <source>
        <dbReference type="ARBA" id="ARBA00004496"/>
    </source>
</evidence>
<proteinExistence type="predicted"/>
<evidence type="ECO:0000256" key="7">
    <source>
        <dbReference type="ARBA" id="ARBA00022771"/>
    </source>
</evidence>
<evidence type="ECO:0000256" key="1">
    <source>
        <dbReference type="ARBA" id="ARBA00004123"/>
    </source>
</evidence>